<dbReference type="InterPro" id="IPR058624">
    <property type="entry name" value="MdtA-like_HH"/>
</dbReference>
<evidence type="ECO:0000313" key="8">
    <source>
        <dbReference type="EMBL" id="NBC38122.1"/>
    </source>
</evidence>
<dbReference type="Gene3D" id="2.40.30.170">
    <property type="match status" value="1"/>
</dbReference>
<comment type="similarity">
    <text evidence="2">Belongs to the membrane fusion protein (MFP) (TC 8.A.1) family.</text>
</comment>
<gene>
    <name evidence="8" type="ORF">GTZ99_16350</name>
</gene>
<dbReference type="Proteomes" id="UP000753724">
    <property type="component" value="Unassembled WGS sequence"/>
</dbReference>
<name>A0ABW9XHT1_9SPHN</name>
<dbReference type="InterPro" id="IPR058626">
    <property type="entry name" value="MdtA-like_b-barrel"/>
</dbReference>
<keyword evidence="3" id="KW-0732">Signal</keyword>
<comment type="subcellular location">
    <subcellularLocation>
        <location evidence="1">Cell envelope</location>
    </subcellularLocation>
</comment>
<dbReference type="Gene3D" id="1.10.287.470">
    <property type="entry name" value="Helix hairpin bin"/>
    <property type="match status" value="1"/>
</dbReference>
<evidence type="ECO:0000256" key="2">
    <source>
        <dbReference type="ARBA" id="ARBA00009477"/>
    </source>
</evidence>
<dbReference type="Pfam" id="PF25967">
    <property type="entry name" value="RND-MFP_C"/>
    <property type="match status" value="1"/>
</dbReference>
<feature type="domain" description="Multidrug resistance protein MdtA-like beta-barrel" evidence="6">
    <location>
        <begin position="206"/>
        <end position="288"/>
    </location>
</feature>
<feature type="domain" description="Multidrug resistance protein MdtA-like barrel-sandwich hybrid" evidence="5">
    <location>
        <begin position="58"/>
        <end position="201"/>
    </location>
</feature>
<dbReference type="NCBIfam" id="TIGR01730">
    <property type="entry name" value="RND_mfp"/>
    <property type="match status" value="1"/>
</dbReference>
<dbReference type="Pfam" id="PF25944">
    <property type="entry name" value="Beta-barrel_RND"/>
    <property type="match status" value="1"/>
</dbReference>
<evidence type="ECO:0000313" key="9">
    <source>
        <dbReference type="Proteomes" id="UP000753724"/>
    </source>
</evidence>
<feature type="domain" description="Multidrug resistance protein MdtA-like alpha-helical hairpin" evidence="4">
    <location>
        <begin position="100"/>
        <end position="167"/>
    </location>
</feature>
<evidence type="ECO:0000256" key="1">
    <source>
        <dbReference type="ARBA" id="ARBA00004196"/>
    </source>
</evidence>
<evidence type="ECO:0000256" key="3">
    <source>
        <dbReference type="SAM" id="SignalP"/>
    </source>
</evidence>
<evidence type="ECO:0000259" key="6">
    <source>
        <dbReference type="Pfam" id="PF25944"/>
    </source>
</evidence>
<evidence type="ECO:0000259" key="5">
    <source>
        <dbReference type="Pfam" id="PF25917"/>
    </source>
</evidence>
<comment type="caution">
    <text evidence="8">The sequence shown here is derived from an EMBL/GenBank/DDBJ whole genome shotgun (WGS) entry which is preliminary data.</text>
</comment>
<proteinExistence type="inferred from homology"/>
<accession>A0ABW9XHT1</accession>
<dbReference type="InterPro" id="IPR058625">
    <property type="entry name" value="MdtA-like_BSH"/>
</dbReference>
<evidence type="ECO:0000259" key="7">
    <source>
        <dbReference type="Pfam" id="PF25967"/>
    </source>
</evidence>
<feature type="domain" description="Multidrug resistance protein MdtA-like C-terminal permuted SH3" evidence="7">
    <location>
        <begin position="295"/>
        <end position="356"/>
    </location>
</feature>
<dbReference type="PANTHER" id="PTHR30158:SF3">
    <property type="entry name" value="MULTIDRUG EFFLUX PUMP SUBUNIT ACRA-RELATED"/>
    <property type="match status" value="1"/>
</dbReference>
<feature type="chain" id="PRO_5045578311" evidence="3">
    <location>
        <begin position="25"/>
        <end position="372"/>
    </location>
</feature>
<feature type="signal peptide" evidence="3">
    <location>
        <begin position="1"/>
        <end position="24"/>
    </location>
</feature>
<protein>
    <submittedName>
        <fullName evidence="8">Efflux RND transporter periplasmic adaptor subunit</fullName>
    </submittedName>
</protein>
<dbReference type="InterPro" id="IPR006143">
    <property type="entry name" value="RND_pump_MFP"/>
</dbReference>
<dbReference type="Pfam" id="PF25876">
    <property type="entry name" value="HH_MFP_RND"/>
    <property type="match status" value="1"/>
</dbReference>
<dbReference type="PANTHER" id="PTHR30158">
    <property type="entry name" value="ACRA/E-RELATED COMPONENT OF DRUG EFFLUX TRANSPORTER"/>
    <property type="match status" value="1"/>
</dbReference>
<evidence type="ECO:0000259" key="4">
    <source>
        <dbReference type="Pfam" id="PF25876"/>
    </source>
</evidence>
<dbReference type="Gene3D" id="2.40.420.20">
    <property type="match status" value="1"/>
</dbReference>
<dbReference type="RefSeq" id="WP_161720844.1">
    <property type="nucleotide sequence ID" value="NZ_JAAAPO010000009.1"/>
</dbReference>
<dbReference type="InterPro" id="IPR058627">
    <property type="entry name" value="MdtA-like_C"/>
</dbReference>
<dbReference type="EMBL" id="JAAAPO010000009">
    <property type="protein sequence ID" value="NBC38122.1"/>
    <property type="molecule type" value="Genomic_DNA"/>
</dbReference>
<reference evidence="9" key="1">
    <citation type="submission" date="2020-01" db="EMBL/GenBank/DDBJ databases">
        <title>Sphingomonas sp. strain CSW-10.</title>
        <authorList>
            <person name="Chen W.-M."/>
        </authorList>
    </citation>
    <scope>NUCLEOTIDE SEQUENCE [LARGE SCALE GENOMIC DNA]</scope>
    <source>
        <strain evidence="9">FSY-8</strain>
    </source>
</reference>
<sequence length="372" mass="38443">MVHSLSRPLIPVLTLLLAACGSGAPPMAPPVAEVLITPAAQQPISLADELPGRVVAYRTAEIRPQVGGIVQARLFTEGAMVGAGQPLFQINPAPFRADAASAGAAMARAQATYARARSQADRLKPLVGADAISAQTYDDAVVARDQAAADVAAARAALDRRRLDLGFARVTSPIAGQIGAARVTEGALVGTADANPMATVQQIDRVYVDVRQPAARLDALRAAVAEGAGAVAAPVEIIGASGAPHPVKGRLLFSDVTVDAGTGNAVVRVLVDNPGNRLLPGMYVRARLPRLHLRNAITVPQQAVAHDAAGRALVHVWTGKAIADRMVEAGDVVDGQVIILKGLKPGEQVVVVGMDRVLPGAPVKALPWRAAR</sequence>
<dbReference type="SUPFAM" id="SSF111369">
    <property type="entry name" value="HlyD-like secretion proteins"/>
    <property type="match status" value="1"/>
</dbReference>
<organism evidence="8 9">
    <name type="scientific">Novosphingobium ovatum</name>
    <dbReference type="NCBI Taxonomy" id="1908523"/>
    <lineage>
        <taxon>Bacteria</taxon>
        <taxon>Pseudomonadati</taxon>
        <taxon>Pseudomonadota</taxon>
        <taxon>Alphaproteobacteria</taxon>
        <taxon>Sphingomonadales</taxon>
        <taxon>Sphingomonadaceae</taxon>
        <taxon>Novosphingobium</taxon>
    </lineage>
</organism>
<dbReference type="PROSITE" id="PS51257">
    <property type="entry name" value="PROKAR_LIPOPROTEIN"/>
    <property type="match status" value="1"/>
</dbReference>
<keyword evidence="9" id="KW-1185">Reference proteome</keyword>
<dbReference type="Pfam" id="PF25917">
    <property type="entry name" value="BSH_RND"/>
    <property type="match status" value="1"/>
</dbReference>
<dbReference type="Gene3D" id="2.40.50.100">
    <property type="match status" value="1"/>
</dbReference>